<accession>A0A5J9UCX6</accession>
<dbReference type="AlphaFoldDB" id="A0A5J9UCX6"/>
<gene>
    <name evidence="2" type="ORF">EJB05_31184</name>
</gene>
<dbReference type="Proteomes" id="UP000324897">
    <property type="component" value="Unassembled WGS sequence"/>
</dbReference>
<comment type="caution">
    <text evidence="2">The sequence shown here is derived from an EMBL/GenBank/DDBJ whole genome shotgun (WGS) entry which is preliminary data.</text>
</comment>
<reference evidence="2 3" key="1">
    <citation type="journal article" date="2019" name="Sci. Rep.">
        <title>A high-quality genome of Eragrostis curvula grass provides insights into Poaceae evolution and supports new strategies to enhance forage quality.</title>
        <authorList>
            <person name="Carballo J."/>
            <person name="Santos B.A.C.M."/>
            <person name="Zappacosta D."/>
            <person name="Garbus I."/>
            <person name="Selva J.P."/>
            <person name="Gallo C.A."/>
            <person name="Diaz A."/>
            <person name="Albertini E."/>
            <person name="Caccamo M."/>
            <person name="Echenique V."/>
        </authorList>
    </citation>
    <scope>NUCLEOTIDE SEQUENCE [LARGE SCALE GENOMIC DNA]</scope>
    <source>
        <strain evidence="3">cv. Victoria</strain>
        <tissue evidence="2">Leaf</tissue>
    </source>
</reference>
<proteinExistence type="predicted"/>
<evidence type="ECO:0000313" key="2">
    <source>
        <dbReference type="EMBL" id="TVU21543.1"/>
    </source>
</evidence>
<sequence>MEGLRSGGIQLGAAKPDPRRKVVPKSRRPGWCCADILERRLPGLRGRHHRCKVLHRLGVPERQRLCWGCRPSRRTSRRHVRRCWPLRSWRRQEEGYN</sequence>
<feature type="region of interest" description="Disordered" evidence="1">
    <location>
        <begin position="1"/>
        <end position="26"/>
    </location>
</feature>
<evidence type="ECO:0000313" key="3">
    <source>
        <dbReference type="Proteomes" id="UP000324897"/>
    </source>
</evidence>
<feature type="compositionally biased region" description="Gly residues" evidence="1">
    <location>
        <begin position="1"/>
        <end position="10"/>
    </location>
</feature>
<protein>
    <submittedName>
        <fullName evidence="2">Uncharacterized protein</fullName>
    </submittedName>
</protein>
<evidence type="ECO:0000256" key="1">
    <source>
        <dbReference type="SAM" id="MobiDB-lite"/>
    </source>
</evidence>
<keyword evidence="3" id="KW-1185">Reference proteome</keyword>
<dbReference type="EMBL" id="RWGY01000026">
    <property type="protein sequence ID" value="TVU21543.1"/>
    <property type="molecule type" value="Genomic_DNA"/>
</dbReference>
<name>A0A5J9UCX6_9POAL</name>
<dbReference type="Gramene" id="TVU21543">
    <property type="protein sequence ID" value="TVU21543"/>
    <property type="gene ID" value="EJB05_31184"/>
</dbReference>
<organism evidence="2 3">
    <name type="scientific">Eragrostis curvula</name>
    <name type="common">weeping love grass</name>
    <dbReference type="NCBI Taxonomy" id="38414"/>
    <lineage>
        <taxon>Eukaryota</taxon>
        <taxon>Viridiplantae</taxon>
        <taxon>Streptophyta</taxon>
        <taxon>Embryophyta</taxon>
        <taxon>Tracheophyta</taxon>
        <taxon>Spermatophyta</taxon>
        <taxon>Magnoliopsida</taxon>
        <taxon>Liliopsida</taxon>
        <taxon>Poales</taxon>
        <taxon>Poaceae</taxon>
        <taxon>PACMAD clade</taxon>
        <taxon>Chloridoideae</taxon>
        <taxon>Eragrostideae</taxon>
        <taxon>Eragrostidinae</taxon>
        <taxon>Eragrostis</taxon>
    </lineage>
</organism>